<evidence type="ECO:0000256" key="1">
    <source>
        <dbReference type="SAM" id="MobiDB-lite"/>
    </source>
</evidence>
<dbReference type="RefSeq" id="WP_173063945.1">
    <property type="nucleotide sequence ID" value="NZ_AP022853.1"/>
</dbReference>
<evidence type="ECO:0000313" key="2">
    <source>
        <dbReference type="EMBL" id="BCB27034.1"/>
    </source>
</evidence>
<name>A0A6F8VBJ5_9PROT</name>
<evidence type="ECO:0000313" key="3">
    <source>
        <dbReference type="Proteomes" id="UP000502260"/>
    </source>
</evidence>
<proteinExistence type="predicted"/>
<feature type="compositionally biased region" description="Basic and acidic residues" evidence="1">
    <location>
        <begin position="44"/>
        <end position="53"/>
    </location>
</feature>
<dbReference type="EMBL" id="AP022853">
    <property type="protein sequence ID" value="BCB27034.1"/>
    <property type="molecule type" value="Genomic_DNA"/>
</dbReference>
<feature type="compositionally biased region" description="Low complexity" evidence="1">
    <location>
        <begin position="54"/>
        <end position="71"/>
    </location>
</feature>
<dbReference type="AlphaFoldDB" id="A0A6F8VBJ5"/>
<accession>A0A6F8VBJ5</accession>
<sequence length="137" mass="13894">MSLETVIQENTNALRDLIAAIANGIPTTSAQVAAVATQAAEKVEAKAEKKSAQAEKPASSESGATPQTATETAAPAVVLDYEAIKKPFLSLVNKKGRDAAAALLNQFGVDAGKGGKLSDIPADKYADVLAAIETAGA</sequence>
<protein>
    <submittedName>
        <fullName evidence="2">Uncharacterized protein</fullName>
    </submittedName>
</protein>
<gene>
    <name evidence="2" type="ORF">SKTS_19200</name>
</gene>
<dbReference type="KEGG" id="slac:SKTS_19200"/>
<reference evidence="3" key="1">
    <citation type="submission" date="2020-03" db="EMBL/GenBank/DDBJ databases">
        <title>Complete genome sequence of sulfur-oxidizing bacterium skT11.</title>
        <authorList>
            <person name="Kanda M."/>
            <person name="Kojima H."/>
            <person name="Fukui M."/>
        </authorList>
    </citation>
    <scope>NUCLEOTIDE SEQUENCE [LARGE SCALE GENOMIC DNA]</scope>
    <source>
        <strain evidence="3">skT11</strain>
    </source>
</reference>
<keyword evidence="3" id="KW-1185">Reference proteome</keyword>
<dbReference type="Proteomes" id="UP000502260">
    <property type="component" value="Chromosome"/>
</dbReference>
<organism evidence="2 3">
    <name type="scientific">Sulfurimicrobium lacus</name>
    <dbReference type="NCBI Taxonomy" id="2715678"/>
    <lineage>
        <taxon>Bacteria</taxon>
        <taxon>Pseudomonadati</taxon>
        <taxon>Pseudomonadota</taxon>
        <taxon>Betaproteobacteria</taxon>
        <taxon>Nitrosomonadales</taxon>
        <taxon>Sulfuricellaceae</taxon>
        <taxon>Sulfurimicrobium</taxon>
    </lineage>
</organism>
<feature type="region of interest" description="Disordered" evidence="1">
    <location>
        <begin position="44"/>
        <end position="71"/>
    </location>
</feature>